<organism evidence="1 2">
    <name type="scientific">Pseudobacteroides cellulosolvens ATCC 35603 = DSM 2933</name>
    <dbReference type="NCBI Taxonomy" id="398512"/>
    <lineage>
        <taxon>Bacteria</taxon>
        <taxon>Bacillati</taxon>
        <taxon>Bacillota</taxon>
        <taxon>Clostridia</taxon>
        <taxon>Eubacteriales</taxon>
        <taxon>Oscillospiraceae</taxon>
        <taxon>Pseudobacteroides</taxon>
    </lineage>
</organism>
<dbReference type="STRING" id="398512.Bccel_0767"/>
<dbReference type="Pfam" id="PF13975">
    <property type="entry name" value="gag-asp_proteas"/>
    <property type="match status" value="1"/>
</dbReference>
<dbReference type="AlphaFoldDB" id="A0A0L6JJ96"/>
<dbReference type="OrthoDB" id="463626at2"/>
<accession>A0A0L6JJ96</accession>
<dbReference type="RefSeq" id="WP_036945990.1">
    <property type="nucleotide sequence ID" value="NZ_JQKC01000099.1"/>
</dbReference>
<dbReference type="eggNOG" id="COG3577">
    <property type="taxonomic scope" value="Bacteria"/>
</dbReference>
<sequence length="126" mass="13973">MNIEYRDGLLFTDIEISFKGKSKIINNVVVDTGAAQTLISQDAVDDICIKVSGDDEVVTSYGIGGKEHAFVKTIDRVKLGEFVLDNCSLDFTSFQYDDINGLIGLDLLIEAGFIIDLKKLKMYLQE</sequence>
<dbReference type="EMBL" id="LGTC01000001">
    <property type="protein sequence ID" value="KNY25507.1"/>
    <property type="molecule type" value="Genomic_DNA"/>
</dbReference>
<protein>
    <recommendedName>
        <fullName evidence="3">Aspartyl protease</fullName>
    </recommendedName>
</protein>
<gene>
    <name evidence="1" type="ORF">Bccel_0767</name>
</gene>
<dbReference type="InterPro" id="IPR021109">
    <property type="entry name" value="Peptidase_aspartic_dom_sf"/>
</dbReference>
<evidence type="ECO:0000313" key="2">
    <source>
        <dbReference type="Proteomes" id="UP000036923"/>
    </source>
</evidence>
<name>A0A0L6JJ96_9FIRM</name>
<dbReference type="SUPFAM" id="SSF50630">
    <property type="entry name" value="Acid proteases"/>
    <property type="match status" value="1"/>
</dbReference>
<proteinExistence type="predicted"/>
<reference evidence="2" key="1">
    <citation type="submission" date="2015-07" db="EMBL/GenBank/DDBJ databases">
        <title>Near-Complete Genome Sequence of the Cellulolytic Bacterium Bacteroides (Pseudobacteroides) cellulosolvens ATCC 35603.</title>
        <authorList>
            <person name="Dassa B."/>
            <person name="Utturkar S.M."/>
            <person name="Klingeman D.M."/>
            <person name="Hurt R.A."/>
            <person name="Keller M."/>
            <person name="Xu J."/>
            <person name="Reddy Y.H.K."/>
            <person name="Borovok I."/>
            <person name="Grinberg I.R."/>
            <person name="Lamed R."/>
            <person name="Zhivin O."/>
            <person name="Bayer E.A."/>
            <person name="Brown S.D."/>
        </authorList>
    </citation>
    <scope>NUCLEOTIDE SEQUENCE [LARGE SCALE GENOMIC DNA]</scope>
    <source>
        <strain evidence="2">DSM 2933</strain>
    </source>
</reference>
<dbReference type="PATRIC" id="fig|398512.5.peg.795"/>
<evidence type="ECO:0008006" key="3">
    <source>
        <dbReference type="Google" id="ProtNLM"/>
    </source>
</evidence>
<dbReference type="Proteomes" id="UP000036923">
    <property type="component" value="Unassembled WGS sequence"/>
</dbReference>
<dbReference type="Gene3D" id="2.40.70.10">
    <property type="entry name" value="Acid Proteases"/>
    <property type="match status" value="1"/>
</dbReference>
<evidence type="ECO:0000313" key="1">
    <source>
        <dbReference type="EMBL" id="KNY25507.1"/>
    </source>
</evidence>
<comment type="caution">
    <text evidence="1">The sequence shown here is derived from an EMBL/GenBank/DDBJ whole genome shotgun (WGS) entry which is preliminary data.</text>
</comment>
<keyword evidence="2" id="KW-1185">Reference proteome</keyword>